<gene>
    <name evidence="9" type="ORF">PbJCM13498_30010</name>
</gene>
<dbReference type="PANTHER" id="PTHR30572:SF18">
    <property type="entry name" value="ABC-TYPE MACROLIDE FAMILY EXPORT SYSTEM PERMEASE COMPONENT 2"/>
    <property type="match status" value="1"/>
</dbReference>
<feature type="domain" description="ABC3 transporter permease C-terminal" evidence="7">
    <location>
        <begin position="685"/>
        <end position="798"/>
    </location>
</feature>
<keyword evidence="5 6" id="KW-0472">Membrane</keyword>
<feature type="transmembrane region" description="Helical" evidence="6">
    <location>
        <begin position="21"/>
        <end position="41"/>
    </location>
</feature>
<evidence type="ECO:0000256" key="4">
    <source>
        <dbReference type="ARBA" id="ARBA00022989"/>
    </source>
</evidence>
<evidence type="ECO:0000313" key="10">
    <source>
        <dbReference type="Proteomes" id="UP000391834"/>
    </source>
</evidence>
<sequence>MIITTIKLTFRDFKRNKLYSFIKIGGFAIGLSACFLIALYIRHELSYDKNYINGERIYRVVQVQNIDGRIVPGTVLQAPLAETLKKEFPEIENAGRIMYFNAGKNRISRSDHLEYFNESGFAFVDQSILDIFQFPVIDGKLSNALENPNTIVISKRAADKFFPGEDAIGKSLILNNNTQNPYTITAVISNFPDNSHMHFDFLMALNLGDANQQNWNFSTFHNYVLLKPGTNVSLIEDKLKTVVKTYIIPFDEKQNQFFYDRTKDYYELQPIKDIHLKSSHIFQNVSFDYADVGDNRIVWVLGMSAFFILLLACINFINLSTAKSTSKAKEIGLQKTIGAQRSTLVRQLLSESILYSFFSVFLALGLTVMLLPYFNALSGESLTIPWHAWWFVPLLISVAVFIGTLAGIYPAFYLTSFNAIKTLKGNLPEKERTVNLRGGMIVFQFAASLILIVCTLAVFKQMSFIMNRNMGFDKEQVLILKGGNTLNEKIAPFKDELKSIAGIRSVSVSSFLPIENSLRNGIPFYKEGRMGIDPGITAQNWIVDNDYIETMGLTIVEGGNFSKDVSSEQNSAIINQKMVHQLNLKNPIGQRITDGNDLLTVVGVVHDFNFDNIQYPIRPLVMHPGLSPNFISVKASTADMSGIISALTKLWDKFSPEQEMQYSFLDMEYAKMYNDVKRTGLIFRSFSILAILVACLGLFGLAEFITKQRTKEIGIRKVNGAKISEVMTMLNKDFIRWVVIAFVIATPIAWFAMNKWLENFAYKTSLSWWIFALAGILALGVALLTVSWQSWKAATRNPVEALQYE</sequence>
<evidence type="ECO:0000256" key="5">
    <source>
        <dbReference type="ARBA" id="ARBA00023136"/>
    </source>
</evidence>
<keyword evidence="3 6" id="KW-0812">Transmembrane</keyword>
<dbReference type="OrthoDB" id="973461at2"/>
<keyword evidence="4 6" id="KW-1133">Transmembrane helix</keyword>
<evidence type="ECO:0000259" key="8">
    <source>
        <dbReference type="Pfam" id="PF12704"/>
    </source>
</evidence>
<dbReference type="InterPro" id="IPR050250">
    <property type="entry name" value="Macrolide_Exporter_MacB"/>
</dbReference>
<proteinExistence type="predicted"/>
<dbReference type="AlphaFoldDB" id="A0A5M4B2J5"/>
<evidence type="ECO:0000256" key="6">
    <source>
        <dbReference type="SAM" id="Phobius"/>
    </source>
</evidence>
<organism evidence="9 10">
    <name type="scientific">Prolixibacter bellariivorans</name>
    <dbReference type="NCBI Taxonomy" id="314319"/>
    <lineage>
        <taxon>Bacteria</taxon>
        <taxon>Pseudomonadati</taxon>
        <taxon>Bacteroidota</taxon>
        <taxon>Bacteroidia</taxon>
        <taxon>Marinilabiliales</taxon>
        <taxon>Prolixibacteraceae</taxon>
        <taxon>Prolixibacter</taxon>
    </lineage>
</organism>
<dbReference type="Pfam" id="PF02687">
    <property type="entry name" value="FtsX"/>
    <property type="match status" value="2"/>
</dbReference>
<reference evidence="9 10" key="1">
    <citation type="submission" date="2019-10" db="EMBL/GenBank/DDBJ databases">
        <title>Prolixibacter strains distinguished by the presence of nitrate reductase genes were adept at nitrate-dependent anaerobic corrosion of metallic iron and carbon steel.</title>
        <authorList>
            <person name="Iino T."/>
            <person name="Shono N."/>
            <person name="Ito K."/>
            <person name="Nakamura R."/>
            <person name="Sueoka K."/>
            <person name="Harayama S."/>
            <person name="Ohkuma M."/>
        </authorList>
    </citation>
    <scope>NUCLEOTIDE SEQUENCE [LARGE SCALE GENOMIC DNA]</scope>
    <source>
        <strain evidence="9 10">JCM 13498</strain>
    </source>
</reference>
<dbReference type="PANTHER" id="PTHR30572">
    <property type="entry name" value="MEMBRANE COMPONENT OF TRANSPORTER-RELATED"/>
    <property type="match status" value="1"/>
</dbReference>
<dbReference type="PROSITE" id="PS51257">
    <property type="entry name" value="PROKAR_LIPOPROTEIN"/>
    <property type="match status" value="1"/>
</dbReference>
<name>A0A5M4B2J5_9BACT</name>
<dbReference type="Proteomes" id="UP000391834">
    <property type="component" value="Unassembled WGS sequence"/>
</dbReference>
<evidence type="ECO:0000256" key="1">
    <source>
        <dbReference type="ARBA" id="ARBA00004651"/>
    </source>
</evidence>
<feature type="domain" description="MacB-like periplasmic core" evidence="8">
    <location>
        <begin position="533"/>
        <end position="635"/>
    </location>
</feature>
<feature type="transmembrane region" description="Helical" evidence="6">
    <location>
        <begin position="434"/>
        <end position="459"/>
    </location>
</feature>
<keyword evidence="2" id="KW-1003">Cell membrane</keyword>
<dbReference type="EMBL" id="BLAX01000001">
    <property type="protein sequence ID" value="GET34138.1"/>
    <property type="molecule type" value="Genomic_DNA"/>
</dbReference>
<feature type="transmembrane region" description="Helical" evidence="6">
    <location>
        <begin position="353"/>
        <end position="374"/>
    </location>
</feature>
<dbReference type="InterPro" id="IPR003838">
    <property type="entry name" value="ABC3_permease_C"/>
</dbReference>
<comment type="caution">
    <text evidence="9">The sequence shown here is derived from an EMBL/GenBank/DDBJ whole genome shotgun (WGS) entry which is preliminary data.</text>
</comment>
<feature type="domain" description="MacB-like periplasmic core" evidence="8">
    <location>
        <begin position="20"/>
        <end position="241"/>
    </location>
</feature>
<feature type="transmembrane region" description="Helical" evidence="6">
    <location>
        <begin position="734"/>
        <end position="753"/>
    </location>
</feature>
<keyword evidence="10" id="KW-1185">Reference proteome</keyword>
<protein>
    <submittedName>
        <fullName evidence="9">ABC transporter permease</fullName>
    </submittedName>
</protein>
<evidence type="ECO:0000313" key="9">
    <source>
        <dbReference type="EMBL" id="GET34138.1"/>
    </source>
</evidence>
<feature type="transmembrane region" description="Helical" evidence="6">
    <location>
        <begin position="681"/>
        <end position="702"/>
    </location>
</feature>
<dbReference type="Pfam" id="PF12704">
    <property type="entry name" value="MacB_PCD"/>
    <property type="match status" value="2"/>
</dbReference>
<dbReference type="GO" id="GO:0005886">
    <property type="term" value="C:plasma membrane"/>
    <property type="evidence" value="ECO:0007669"/>
    <property type="project" value="UniProtKB-SubCell"/>
</dbReference>
<feature type="transmembrane region" description="Helical" evidence="6">
    <location>
        <begin position="765"/>
        <end position="786"/>
    </location>
</feature>
<dbReference type="RefSeq" id="WP_025864002.1">
    <property type="nucleotide sequence ID" value="NZ_BLAX01000001.1"/>
</dbReference>
<evidence type="ECO:0000256" key="3">
    <source>
        <dbReference type="ARBA" id="ARBA00022692"/>
    </source>
</evidence>
<accession>A0A5M4B2J5</accession>
<dbReference type="GO" id="GO:0022857">
    <property type="term" value="F:transmembrane transporter activity"/>
    <property type="evidence" value="ECO:0007669"/>
    <property type="project" value="TreeGrafter"/>
</dbReference>
<feature type="domain" description="ABC3 transporter permease C-terminal" evidence="7">
    <location>
        <begin position="304"/>
        <end position="418"/>
    </location>
</feature>
<feature type="transmembrane region" description="Helical" evidence="6">
    <location>
        <begin position="297"/>
        <end position="319"/>
    </location>
</feature>
<evidence type="ECO:0000259" key="7">
    <source>
        <dbReference type="Pfam" id="PF02687"/>
    </source>
</evidence>
<feature type="transmembrane region" description="Helical" evidence="6">
    <location>
        <begin position="386"/>
        <end position="413"/>
    </location>
</feature>
<evidence type="ECO:0000256" key="2">
    <source>
        <dbReference type="ARBA" id="ARBA00022475"/>
    </source>
</evidence>
<dbReference type="InterPro" id="IPR025857">
    <property type="entry name" value="MacB_PCD"/>
</dbReference>
<comment type="subcellular location">
    <subcellularLocation>
        <location evidence="1">Cell membrane</location>
        <topology evidence="1">Multi-pass membrane protein</topology>
    </subcellularLocation>
</comment>